<feature type="non-terminal residue" evidence="6">
    <location>
        <position position="1"/>
    </location>
</feature>
<dbReference type="PANTHER" id="PTHR23327">
    <property type="entry name" value="RING FINGER PROTEIN 127"/>
    <property type="match status" value="1"/>
</dbReference>
<proteinExistence type="predicted"/>
<evidence type="ECO:0000256" key="1">
    <source>
        <dbReference type="ARBA" id="ARBA00022723"/>
    </source>
</evidence>
<dbReference type="InterPro" id="IPR015947">
    <property type="entry name" value="PUA-like_sf"/>
</dbReference>
<comment type="caution">
    <text evidence="6">The sequence shown here is derived from an EMBL/GenBank/DDBJ whole genome shotgun (WGS) entry which is preliminary data.</text>
</comment>
<dbReference type="PANTHER" id="PTHR23327:SF42">
    <property type="entry name" value="LON PEPTIDASE N-TERMINAL DOMAIN AND RING FINGER PROTEIN C14F5.10C"/>
    <property type="match status" value="1"/>
</dbReference>
<dbReference type="EMBL" id="CAUYUJ010010267">
    <property type="protein sequence ID" value="CAK0828948.1"/>
    <property type="molecule type" value="Genomic_DNA"/>
</dbReference>
<name>A0ABN9SBH1_9DINO</name>
<dbReference type="PROSITE" id="PS00518">
    <property type="entry name" value="ZF_RING_1"/>
    <property type="match status" value="1"/>
</dbReference>
<keyword evidence="2 4" id="KW-0863">Zinc-finger</keyword>
<evidence type="ECO:0000313" key="7">
    <source>
        <dbReference type="Proteomes" id="UP001189429"/>
    </source>
</evidence>
<evidence type="ECO:0000256" key="2">
    <source>
        <dbReference type="ARBA" id="ARBA00022771"/>
    </source>
</evidence>
<dbReference type="PROSITE" id="PS50089">
    <property type="entry name" value="ZF_RING_2"/>
    <property type="match status" value="1"/>
</dbReference>
<dbReference type="InterPro" id="IPR046336">
    <property type="entry name" value="Lon_prtase_N_sf"/>
</dbReference>
<keyword evidence="3" id="KW-0862">Zinc</keyword>
<dbReference type="InterPro" id="IPR001841">
    <property type="entry name" value="Znf_RING"/>
</dbReference>
<dbReference type="Proteomes" id="UP001189429">
    <property type="component" value="Unassembled WGS sequence"/>
</dbReference>
<organism evidence="6 7">
    <name type="scientific">Prorocentrum cordatum</name>
    <dbReference type="NCBI Taxonomy" id="2364126"/>
    <lineage>
        <taxon>Eukaryota</taxon>
        <taxon>Sar</taxon>
        <taxon>Alveolata</taxon>
        <taxon>Dinophyceae</taxon>
        <taxon>Prorocentrales</taxon>
        <taxon>Prorocentraceae</taxon>
        <taxon>Prorocentrum</taxon>
    </lineage>
</organism>
<dbReference type="Gene3D" id="2.30.130.40">
    <property type="entry name" value="LON domain-like"/>
    <property type="match status" value="1"/>
</dbReference>
<dbReference type="InterPro" id="IPR003111">
    <property type="entry name" value="Lon_prtase_N"/>
</dbReference>
<keyword evidence="7" id="KW-1185">Reference proteome</keyword>
<accession>A0ABN9SBH1</accession>
<feature type="domain" description="RING-type" evidence="5">
    <location>
        <begin position="52"/>
        <end position="93"/>
    </location>
</feature>
<gene>
    <name evidence="6" type="ORF">PCOR1329_LOCUS28040</name>
</gene>
<feature type="non-terminal residue" evidence="6">
    <location>
        <position position="363"/>
    </location>
</feature>
<dbReference type="SUPFAM" id="SSF57850">
    <property type="entry name" value="RING/U-box"/>
    <property type="match status" value="1"/>
</dbReference>
<evidence type="ECO:0000313" key="6">
    <source>
        <dbReference type="EMBL" id="CAK0828948.1"/>
    </source>
</evidence>
<protein>
    <recommendedName>
        <fullName evidence="5">RING-type domain-containing protein</fullName>
    </recommendedName>
</protein>
<dbReference type="InterPro" id="IPR027370">
    <property type="entry name" value="Znf-RING_euk"/>
</dbReference>
<dbReference type="Gene3D" id="3.30.40.10">
    <property type="entry name" value="Zinc/RING finger domain, C3HC4 (zinc finger)"/>
    <property type="match status" value="1"/>
</dbReference>
<reference evidence="6" key="1">
    <citation type="submission" date="2023-10" db="EMBL/GenBank/DDBJ databases">
        <authorList>
            <person name="Chen Y."/>
            <person name="Shah S."/>
            <person name="Dougan E. K."/>
            <person name="Thang M."/>
            <person name="Chan C."/>
        </authorList>
    </citation>
    <scope>NUCLEOTIDE SEQUENCE [LARGE SCALE GENOMIC DNA]</scope>
</reference>
<keyword evidence="1" id="KW-0479">Metal-binding</keyword>
<evidence type="ECO:0000256" key="4">
    <source>
        <dbReference type="PROSITE-ProRule" id="PRU00175"/>
    </source>
</evidence>
<dbReference type="Pfam" id="PF13445">
    <property type="entry name" value="zf-RING_UBOX"/>
    <property type="match status" value="1"/>
</dbReference>
<dbReference type="SUPFAM" id="SSF88697">
    <property type="entry name" value="PUA domain-like"/>
    <property type="match status" value="1"/>
</dbReference>
<evidence type="ECO:0000256" key="3">
    <source>
        <dbReference type="ARBA" id="ARBA00022833"/>
    </source>
</evidence>
<sequence>ACAGRPSRAGRARRCCEPRGWSARMERMGVEEARAQPQVAWETTLVERDLQCPICIEFFCSPLRLRCGHTFCRLCLLQSTRLAPDGRSCPTCRTHVEIKDPRNEPTDPEIESRVRMLVPPEALEKRRAADAEELAALEDRERRRIPVFYMRGVASRPSEQVRLHFFEPRYKVLIRRAWEGNRRFLCAQKPPQEGDEVLLVEVDSAHFLPDGRANIRGVGRERVQVRHAWVEEGTDGLYYAEVDWASKDAAGVVPRQVSDEERVLLSLRAAIAVGAPAYNLGRVAACASIYAEAQNRTAHRCRCADAMPSFSPFWSVWVDLRRHGWIRTPAEVGAVVSCVCQCDGVQHQSSEVFRGISVRASPP</sequence>
<evidence type="ECO:0000259" key="5">
    <source>
        <dbReference type="PROSITE" id="PS50089"/>
    </source>
</evidence>
<dbReference type="SMART" id="SM00184">
    <property type="entry name" value="RING"/>
    <property type="match status" value="1"/>
</dbReference>
<dbReference type="InterPro" id="IPR013083">
    <property type="entry name" value="Znf_RING/FYVE/PHD"/>
</dbReference>
<dbReference type="Pfam" id="PF02190">
    <property type="entry name" value="LON_substr_bdg"/>
    <property type="match status" value="1"/>
</dbReference>
<dbReference type="InterPro" id="IPR017907">
    <property type="entry name" value="Znf_RING_CS"/>
</dbReference>